<organism evidence="2 3">
    <name type="scientific">Ectothiorhodosinus mongolicus</name>
    <dbReference type="NCBI Taxonomy" id="233100"/>
    <lineage>
        <taxon>Bacteria</taxon>
        <taxon>Pseudomonadati</taxon>
        <taxon>Pseudomonadota</taxon>
        <taxon>Gammaproteobacteria</taxon>
        <taxon>Chromatiales</taxon>
        <taxon>Ectothiorhodospiraceae</taxon>
        <taxon>Ectothiorhodosinus</taxon>
    </lineage>
</organism>
<dbReference type="GO" id="GO:0008168">
    <property type="term" value="F:methyltransferase activity"/>
    <property type="evidence" value="ECO:0007669"/>
    <property type="project" value="UniProtKB-KW"/>
</dbReference>
<reference evidence="2 3" key="1">
    <citation type="submission" date="2017-01" db="EMBL/GenBank/DDBJ databases">
        <authorList>
            <person name="Mah S.A."/>
            <person name="Swanson W.J."/>
            <person name="Moy G.W."/>
            <person name="Vacquier V.D."/>
        </authorList>
    </citation>
    <scope>NUCLEOTIDE SEQUENCE [LARGE SCALE GENOMIC DNA]</scope>
    <source>
        <strain evidence="2 3">M9</strain>
    </source>
</reference>
<dbReference type="OrthoDB" id="9810122at2"/>
<dbReference type="GO" id="GO:0016197">
    <property type="term" value="P:endosomal transport"/>
    <property type="evidence" value="ECO:0007669"/>
    <property type="project" value="TreeGrafter"/>
</dbReference>
<dbReference type="Proteomes" id="UP000223759">
    <property type="component" value="Unassembled WGS sequence"/>
</dbReference>
<evidence type="ECO:0000313" key="2">
    <source>
        <dbReference type="EMBL" id="SIT68328.1"/>
    </source>
</evidence>
<dbReference type="InterPro" id="IPR053202">
    <property type="entry name" value="EGF_Rcpt_Signaling_Reg"/>
</dbReference>
<dbReference type="STRING" id="233100.SAMN05216526_0824"/>
<dbReference type="Pfam" id="PF05050">
    <property type="entry name" value="Methyltransf_21"/>
    <property type="match status" value="1"/>
</dbReference>
<dbReference type="RefSeq" id="WP_076755274.1">
    <property type="nucleotide sequence ID" value="NZ_CP023018.1"/>
</dbReference>
<keyword evidence="2" id="KW-0808">Transferase</keyword>
<protein>
    <submittedName>
        <fullName evidence="2">Methyltransferase, FkbM family</fullName>
    </submittedName>
</protein>
<dbReference type="InterPro" id="IPR029063">
    <property type="entry name" value="SAM-dependent_MTases_sf"/>
</dbReference>
<dbReference type="PANTHER" id="PTHR34009">
    <property type="entry name" value="PROTEIN STAR"/>
    <property type="match status" value="1"/>
</dbReference>
<dbReference type="GO" id="GO:0032259">
    <property type="term" value="P:methylation"/>
    <property type="evidence" value="ECO:0007669"/>
    <property type="project" value="UniProtKB-KW"/>
</dbReference>
<dbReference type="GO" id="GO:0005886">
    <property type="term" value="C:plasma membrane"/>
    <property type="evidence" value="ECO:0007669"/>
    <property type="project" value="TreeGrafter"/>
</dbReference>
<accession>A0A1R3VTX1</accession>
<evidence type="ECO:0000313" key="3">
    <source>
        <dbReference type="Proteomes" id="UP000223759"/>
    </source>
</evidence>
<evidence type="ECO:0000259" key="1">
    <source>
        <dbReference type="Pfam" id="PF05050"/>
    </source>
</evidence>
<dbReference type="SUPFAM" id="SSF53335">
    <property type="entry name" value="S-adenosyl-L-methionine-dependent methyltransferases"/>
    <property type="match status" value="1"/>
</dbReference>
<feature type="domain" description="Methyltransferase FkbM" evidence="1">
    <location>
        <begin position="58"/>
        <end position="223"/>
    </location>
</feature>
<dbReference type="EMBL" id="FTPK01000002">
    <property type="protein sequence ID" value="SIT68328.1"/>
    <property type="molecule type" value="Genomic_DNA"/>
</dbReference>
<name>A0A1R3VTX1_9GAMM</name>
<dbReference type="PANTHER" id="PTHR34009:SF2">
    <property type="entry name" value="PROTEIN STAR"/>
    <property type="match status" value="1"/>
</dbReference>
<sequence length="251" mass="29069">MIIEKIKKIMPKVVKAPLKHLHACATYDPWFERSWSQEGEDQILRRIFKRREVGFYVDVGAHHPKRFSNTYLFYKRGWHGINIDAMPGSMKLFDNARPRDINLEMGIGSNAGNLDYYVFNEPALNGFSKELSEKRHEADTTDQVREVIKVDVRPLSQVLDCHLSSGQEIDFMSVDVEGLDFDVLKSNDWSRYRPKFVLAEILGSSLHEIEQTEIGQFMHDQNYMLYAKCMNTVFFKDSLLKWKTTPTGAAP</sequence>
<dbReference type="GO" id="GO:0006888">
    <property type="term" value="P:endoplasmic reticulum to Golgi vesicle-mediated transport"/>
    <property type="evidence" value="ECO:0007669"/>
    <property type="project" value="TreeGrafter"/>
</dbReference>
<dbReference type="GO" id="GO:0005737">
    <property type="term" value="C:cytoplasm"/>
    <property type="evidence" value="ECO:0007669"/>
    <property type="project" value="GOC"/>
</dbReference>
<dbReference type="AlphaFoldDB" id="A0A1R3VTX1"/>
<keyword evidence="2" id="KW-0489">Methyltransferase</keyword>
<keyword evidence="3" id="KW-1185">Reference proteome</keyword>
<proteinExistence type="predicted"/>
<dbReference type="Gene3D" id="3.40.50.150">
    <property type="entry name" value="Vaccinia Virus protein VP39"/>
    <property type="match status" value="1"/>
</dbReference>
<gene>
    <name evidence="2" type="ORF">SAMN05216526_0824</name>
</gene>
<dbReference type="InterPro" id="IPR006342">
    <property type="entry name" value="FkbM_mtfrase"/>
</dbReference>